<dbReference type="Gene3D" id="3.40.50.1400">
    <property type="match status" value="2"/>
</dbReference>
<evidence type="ECO:0000256" key="4">
    <source>
        <dbReference type="ARBA" id="ARBA00022723"/>
    </source>
</evidence>
<keyword evidence="6 10" id="KW-0350">Heme biosynthesis</keyword>
<dbReference type="EC" id="4.99.1.9" evidence="10"/>
<name>S1NH04_9ENTE</name>
<keyword evidence="4 10" id="KW-0479">Metal-binding</keyword>
<keyword evidence="3 10" id="KW-0963">Cytoplasm</keyword>
<comment type="caution">
    <text evidence="12">The sequence shown here is derived from an EMBL/GenBank/DDBJ whole genome shotgun (WGS) entry which is preliminary data.</text>
</comment>
<proteinExistence type="inferred from homology"/>
<dbReference type="PROSITE" id="PS00534">
    <property type="entry name" value="FERROCHELATASE"/>
    <property type="match status" value="1"/>
</dbReference>
<dbReference type="PANTHER" id="PTHR11108:SF1">
    <property type="entry name" value="FERROCHELATASE, MITOCHONDRIAL"/>
    <property type="match status" value="1"/>
</dbReference>
<dbReference type="UniPathway" id="UPA00252"/>
<comment type="subcellular location">
    <subcellularLocation>
        <location evidence="10 11">Cytoplasm</location>
    </subcellularLocation>
</comment>
<keyword evidence="8 10" id="KW-0627">Porphyrin biosynthesis</keyword>
<organism evidence="12 13">
    <name type="scientific">Enterococcus columbae DSM 7374 = ATCC 51263</name>
    <dbReference type="NCBI Taxonomy" id="1121865"/>
    <lineage>
        <taxon>Bacteria</taxon>
        <taxon>Bacillati</taxon>
        <taxon>Bacillota</taxon>
        <taxon>Bacilli</taxon>
        <taxon>Lactobacillales</taxon>
        <taxon>Enterococcaceae</taxon>
        <taxon>Enterococcus</taxon>
    </lineage>
</organism>
<comment type="similarity">
    <text evidence="2 10 11">Belongs to the ferrochelatase family.</text>
</comment>
<comment type="caution">
    <text evidence="10">Lacks conserved residue(s) required for the propagation of feature annotation.</text>
</comment>
<dbReference type="Pfam" id="PF00762">
    <property type="entry name" value="Ferrochelatase"/>
    <property type="match status" value="1"/>
</dbReference>
<dbReference type="PANTHER" id="PTHR11108">
    <property type="entry name" value="FERROCHELATASE"/>
    <property type="match status" value="1"/>
</dbReference>
<dbReference type="eggNOG" id="COG0276">
    <property type="taxonomic scope" value="Bacteria"/>
</dbReference>
<dbReference type="STRING" id="1121865.OMW_01877"/>
<evidence type="ECO:0000256" key="1">
    <source>
        <dbReference type="ARBA" id="ARBA00004744"/>
    </source>
</evidence>
<comment type="function">
    <text evidence="10 11">Involved in coproporphyrin-dependent heme b biosynthesis. Catalyzes the insertion of ferrous iron into coproporphyrin III to form Fe-coproporphyrin III.</text>
</comment>
<evidence type="ECO:0000256" key="5">
    <source>
        <dbReference type="ARBA" id="ARBA00023004"/>
    </source>
</evidence>
<sequence length="313" mass="35233">MKQKGILLVNLGTPEKAEKAAVKAFLKKFLGDRRVIKLSPILWKPILHGIILNVRPKKSAALYQQIADPIHGFPLLRYTKAQKEHLQALLPETSVAMGMSYSQPSITDSLDQLLAAGVNDLTIVPMYPQYSGTTVGAVFDEVMRYFIGKDHLVDLHFIRSYPKQPSYIQYFVDKIKAHLAQNKVDAIVFSYHGLPVNYVKAGDTYPEECKQTTQKIMEQLGDVPYFQTYQSKFGPGEWLTPATDATLKQLPKQGFKNILIVAPGFVVDCLETLEELEQENKNFFLQAGGQSFTYIPPFNDDLAFAKLVCELLE</sequence>
<evidence type="ECO:0000256" key="11">
    <source>
        <dbReference type="RuleBase" id="RU000607"/>
    </source>
</evidence>
<dbReference type="CDD" id="cd00419">
    <property type="entry name" value="Ferrochelatase_C"/>
    <property type="match status" value="1"/>
</dbReference>
<evidence type="ECO:0000256" key="8">
    <source>
        <dbReference type="ARBA" id="ARBA00023244"/>
    </source>
</evidence>
<feature type="binding site" evidence="10">
    <location>
        <position position="271"/>
    </location>
    <ligand>
        <name>Fe(2+)</name>
        <dbReference type="ChEBI" id="CHEBI:29033"/>
    </ligand>
</feature>
<evidence type="ECO:0000256" key="3">
    <source>
        <dbReference type="ARBA" id="ARBA00022490"/>
    </source>
</evidence>
<dbReference type="InterPro" id="IPR001015">
    <property type="entry name" value="Ferrochelatase"/>
</dbReference>
<feature type="binding site" evidence="10">
    <location>
        <position position="192"/>
    </location>
    <ligand>
        <name>Fe(2+)</name>
        <dbReference type="ChEBI" id="CHEBI:29033"/>
    </ligand>
</feature>
<dbReference type="EMBL" id="ASWJ01000010">
    <property type="protein sequence ID" value="EOW80104.1"/>
    <property type="molecule type" value="Genomic_DNA"/>
</dbReference>
<dbReference type="HAMAP" id="MF_00323">
    <property type="entry name" value="Ferrochelatase"/>
    <property type="match status" value="1"/>
</dbReference>
<keyword evidence="7 10" id="KW-0456">Lyase</keyword>
<dbReference type="InterPro" id="IPR033659">
    <property type="entry name" value="Ferrochelatase_N"/>
</dbReference>
<evidence type="ECO:0000256" key="6">
    <source>
        <dbReference type="ARBA" id="ARBA00023133"/>
    </source>
</evidence>
<evidence type="ECO:0000313" key="13">
    <source>
        <dbReference type="Proteomes" id="UP000014113"/>
    </source>
</evidence>
<gene>
    <name evidence="10" type="primary">cpfC</name>
    <name evidence="12" type="ORF">I568_02183</name>
</gene>
<dbReference type="SUPFAM" id="SSF53800">
    <property type="entry name" value="Chelatase"/>
    <property type="match status" value="1"/>
</dbReference>
<dbReference type="FunFam" id="3.40.50.1400:FF:000002">
    <property type="entry name" value="Ferrochelatase"/>
    <property type="match status" value="1"/>
</dbReference>
<dbReference type="GO" id="GO:0046872">
    <property type="term" value="F:metal ion binding"/>
    <property type="evidence" value="ECO:0007669"/>
    <property type="project" value="UniProtKB-UniRule"/>
</dbReference>
<dbReference type="AlphaFoldDB" id="S1NH04"/>
<dbReference type="PATRIC" id="fig|1121865.3.peg.1819"/>
<keyword evidence="13" id="KW-1185">Reference proteome</keyword>
<dbReference type="GO" id="GO:0006783">
    <property type="term" value="P:heme biosynthetic process"/>
    <property type="evidence" value="ECO:0007669"/>
    <property type="project" value="UniProtKB-UniRule"/>
</dbReference>
<evidence type="ECO:0000313" key="12">
    <source>
        <dbReference type="EMBL" id="EOW80104.1"/>
    </source>
</evidence>
<evidence type="ECO:0000256" key="2">
    <source>
        <dbReference type="ARBA" id="ARBA00007718"/>
    </source>
</evidence>
<protein>
    <recommendedName>
        <fullName evidence="10">Coproporphyrin III ferrochelatase</fullName>
        <ecNumber evidence="10">4.99.1.9</ecNumber>
    </recommendedName>
</protein>
<comment type="catalytic activity">
    <reaction evidence="9">
        <text>Fe-coproporphyrin III + 2 H(+) = coproporphyrin III + Fe(2+)</text>
        <dbReference type="Rhea" id="RHEA:49572"/>
        <dbReference type="ChEBI" id="CHEBI:15378"/>
        <dbReference type="ChEBI" id="CHEBI:29033"/>
        <dbReference type="ChEBI" id="CHEBI:68438"/>
        <dbReference type="ChEBI" id="CHEBI:131725"/>
        <dbReference type="EC" id="4.99.1.9"/>
    </reaction>
    <physiologicalReaction direction="right-to-left" evidence="9">
        <dbReference type="Rhea" id="RHEA:49574"/>
    </physiologicalReaction>
</comment>
<dbReference type="RefSeq" id="WP_016183984.1">
    <property type="nucleotide sequence ID" value="NZ_JXKI01000018.1"/>
</dbReference>
<dbReference type="CDD" id="cd03411">
    <property type="entry name" value="Ferrochelatase_N"/>
    <property type="match status" value="1"/>
</dbReference>
<evidence type="ECO:0000256" key="10">
    <source>
        <dbReference type="HAMAP-Rule" id="MF_00323"/>
    </source>
</evidence>
<dbReference type="GO" id="GO:0004325">
    <property type="term" value="F:ferrochelatase activity"/>
    <property type="evidence" value="ECO:0007669"/>
    <property type="project" value="UniProtKB-UniRule"/>
</dbReference>
<keyword evidence="5 10" id="KW-0408">Iron</keyword>
<dbReference type="InterPro" id="IPR019772">
    <property type="entry name" value="Ferrochelatase_AS"/>
</dbReference>
<comment type="pathway">
    <text evidence="1 10 11">Porphyrin-containing compound metabolism; protoheme biosynthesis.</text>
</comment>
<reference evidence="12 13" key="1">
    <citation type="submission" date="2013-03" db="EMBL/GenBank/DDBJ databases">
        <title>The Genome Sequence of Enterococcus columbae ATCC_51263 (PacBio/Illumina hybrid assembly).</title>
        <authorList>
            <consortium name="The Broad Institute Genomics Platform"/>
            <consortium name="The Broad Institute Genome Sequencing Center for Infectious Disease"/>
            <person name="Earl A."/>
            <person name="Russ C."/>
            <person name="Gilmore M."/>
            <person name="Surin D."/>
            <person name="Walker B."/>
            <person name="Young S."/>
            <person name="Zeng Q."/>
            <person name="Gargeya S."/>
            <person name="Fitzgerald M."/>
            <person name="Haas B."/>
            <person name="Abouelleil A."/>
            <person name="Allen A.W."/>
            <person name="Alvarado L."/>
            <person name="Arachchi H.M."/>
            <person name="Berlin A.M."/>
            <person name="Chapman S.B."/>
            <person name="Gainer-Dewar J."/>
            <person name="Goldberg J."/>
            <person name="Griggs A."/>
            <person name="Gujja S."/>
            <person name="Hansen M."/>
            <person name="Howarth C."/>
            <person name="Imamovic A."/>
            <person name="Ireland A."/>
            <person name="Larimer J."/>
            <person name="McCowan C."/>
            <person name="Murphy C."/>
            <person name="Pearson M."/>
            <person name="Poon T.W."/>
            <person name="Priest M."/>
            <person name="Roberts A."/>
            <person name="Saif S."/>
            <person name="Shea T."/>
            <person name="Sisk P."/>
            <person name="Sykes S."/>
            <person name="Wortman J."/>
            <person name="Nusbaum C."/>
            <person name="Birren B."/>
        </authorList>
    </citation>
    <scope>NUCLEOTIDE SEQUENCE [LARGE SCALE GENOMIC DNA]</scope>
    <source>
        <strain evidence="12 13">ATCC 51263</strain>
    </source>
</reference>
<dbReference type="Proteomes" id="UP000014113">
    <property type="component" value="Unassembled WGS sequence"/>
</dbReference>
<dbReference type="OrthoDB" id="9809741at2"/>
<dbReference type="GO" id="GO:0005737">
    <property type="term" value="C:cytoplasm"/>
    <property type="evidence" value="ECO:0007669"/>
    <property type="project" value="UniProtKB-SubCell"/>
</dbReference>
<evidence type="ECO:0000256" key="7">
    <source>
        <dbReference type="ARBA" id="ARBA00023239"/>
    </source>
</evidence>
<dbReference type="NCBIfam" id="TIGR00109">
    <property type="entry name" value="hemH"/>
    <property type="match status" value="1"/>
</dbReference>
<evidence type="ECO:0000256" key="9">
    <source>
        <dbReference type="ARBA" id="ARBA00024536"/>
    </source>
</evidence>
<dbReference type="InterPro" id="IPR033644">
    <property type="entry name" value="Ferrochelatase_C"/>
</dbReference>
<accession>S1NH04</accession>